<dbReference type="Proteomes" id="UP000504632">
    <property type="component" value="Chromosome 13"/>
</dbReference>
<protein>
    <submittedName>
        <fullName evidence="10">Oocyte zinc finger protein XlCOF6</fullName>
    </submittedName>
</protein>
<dbReference type="SUPFAM" id="SSF57667">
    <property type="entry name" value="beta-beta-alpha zinc fingers"/>
    <property type="match status" value="3"/>
</dbReference>
<dbReference type="InParanoid" id="A0A6J2WMV0"/>
<dbReference type="SMART" id="SM00355">
    <property type="entry name" value="ZnF_C2H2"/>
    <property type="match status" value="6"/>
</dbReference>
<proteinExistence type="predicted"/>
<sequence>MSAISTFQTQLVSIMDTLAKTAVLEISKLVDIEYKVLRFEVTRSRQEIRTLQGKLQLMENMLQDYRAQRQGTGEDGGPEMRKIPDPCSAEYQLRRDVLSEIKREIVSEEVSKASEDFATHEGATEEFLLTGQDKRLSVSKTLRTRTVGTLSGDKRFVCTYCAKRFKCFSQLEIHQRSHTGEKPFKCMLCGKRYAQRGHLYTHQRTHTGEKPYRCLQCGKGFIQKCRTVAQKTTVNCHHSRSQFGGGSKGIEGQMMPSNNISGSASVTQSQTDSFVTYAITSDNQVGQSTQHRGPDSISTATLPTTHGDNTSEPNLDSEEFVRLYPNTINFNPMQNQRSPRGDKKFECVFCGKSFTYLGYLKVHLRQHSGEKPFACTMCGKRFARKTYLKLHQRTHSGEKPYTCMECGKSFSQKSSLNVHLRTHTGEKPFNCVECGKSYTHKHGFNKHQCIS</sequence>
<feature type="domain" description="C2H2-type" evidence="8">
    <location>
        <begin position="429"/>
        <end position="451"/>
    </location>
</feature>
<evidence type="ECO:0000256" key="4">
    <source>
        <dbReference type="ARBA" id="ARBA00022833"/>
    </source>
</evidence>
<accession>A0A6J2WMV0</accession>
<evidence type="ECO:0000256" key="2">
    <source>
        <dbReference type="ARBA" id="ARBA00022737"/>
    </source>
</evidence>
<feature type="domain" description="C2H2-type" evidence="8">
    <location>
        <begin position="184"/>
        <end position="211"/>
    </location>
</feature>
<evidence type="ECO:0000259" key="8">
    <source>
        <dbReference type="PROSITE" id="PS50157"/>
    </source>
</evidence>
<keyword evidence="6" id="KW-0175">Coiled coil</keyword>
<keyword evidence="1" id="KW-0479">Metal-binding</keyword>
<keyword evidence="4" id="KW-0862">Zinc</keyword>
<evidence type="ECO:0000256" key="1">
    <source>
        <dbReference type="ARBA" id="ARBA00022723"/>
    </source>
</evidence>
<dbReference type="PANTHER" id="PTHR24408">
    <property type="entry name" value="ZINC FINGER PROTEIN"/>
    <property type="match status" value="1"/>
</dbReference>
<feature type="domain" description="C2H2-type" evidence="8">
    <location>
        <begin position="156"/>
        <end position="183"/>
    </location>
</feature>
<keyword evidence="2" id="KW-0677">Repeat</keyword>
<dbReference type="PROSITE" id="PS50157">
    <property type="entry name" value="ZINC_FINGER_C2H2_2"/>
    <property type="match status" value="6"/>
</dbReference>
<dbReference type="GO" id="GO:0005634">
    <property type="term" value="C:nucleus"/>
    <property type="evidence" value="ECO:0007669"/>
    <property type="project" value="TreeGrafter"/>
</dbReference>
<feature type="domain" description="C2H2-type" evidence="8">
    <location>
        <begin position="373"/>
        <end position="400"/>
    </location>
</feature>
<dbReference type="PROSITE" id="PS00028">
    <property type="entry name" value="ZINC_FINGER_C2H2_1"/>
    <property type="match status" value="5"/>
</dbReference>
<feature type="domain" description="C2H2-type" evidence="8">
    <location>
        <begin position="401"/>
        <end position="428"/>
    </location>
</feature>
<dbReference type="GeneID" id="115826048"/>
<keyword evidence="3 5" id="KW-0863">Zinc-finger</keyword>
<evidence type="ECO:0000313" key="9">
    <source>
        <dbReference type="Proteomes" id="UP000504632"/>
    </source>
</evidence>
<dbReference type="FunFam" id="3.30.160.60:FF:000514">
    <property type="entry name" value="Uncharacterized protein"/>
    <property type="match status" value="1"/>
</dbReference>
<gene>
    <name evidence="10" type="primary">LOC115826048</name>
</gene>
<evidence type="ECO:0000256" key="7">
    <source>
        <dbReference type="SAM" id="MobiDB-lite"/>
    </source>
</evidence>
<evidence type="ECO:0000256" key="6">
    <source>
        <dbReference type="SAM" id="Coils"/>
    </source>
</evidence>
<dbReference type="GO" id="GO:0008270">
    <property type="term" value="F:zinc ion binding"/>
    <property type="evidence" value="ECO:0007669"/>
    <property type="project" value="UniProtKB-KW"/>
</dbReference>
<dbReference type="GO" id="GO:0043565">
    <property type="term" value="F:sequence-specific DNA binding"/>
    <property type="evidence" value="ECO:0007669"/>
    <property type="project" value="TreeGrafter"/>
</dbReference>
<keyword evidence="9" id="KW-1185">Reference proteome</keyword>
<feature type="compositionally biased region" description="Polar residues" evidence="7">
    <location>
        <begin position="284"/>
        <end position="314"/>
    </location>
</feature>
<feature type="domain" description="C2H2-type" evidence="8">
    <location>
        <begin position="345"/>
        <end position="372"/>
    </location>
</feature>
<dbReference type="Pfam" id="PF00096">
    <property type="entry name" value="zf-C2H2"/>
    <property type="match status" value="4"/>
</dbReference>
<dbReference type="Gene3D" id="3.30.160.60">
    <property type="entry name" value="Classic Zinc Finger"/>
    <property type="match status" value="7"/>
</dbReference>
<evidence type="ECO:0000256" key="5">
    <source>
        <dbReference type="PROSITE-ProRule" id="PRU00042"/>
    </source>
</evidence>
<name>A0A6J2WMV0_CHACN</name>
<dbReference type="FunFam" id="3.30.160.60:FF:000706">
    <property type="entry name" value="Zinc finger protein"/>
    <property type="match status" value="1"/>
</dbReference>
<dbReference type="FunFam" id="3.30.160.60:FF:000065">
    <property type="entry name" value="B-cell CLL/lymphoma 6, member B"/>
    <property type="match status" value="1"/>
</dbReference>
<reference evidence="10" key="1">
    <citation type="submission" date="2025-08" db="UniProtKB">
        <authorList>
            <consortium name="RefSeq"/>
        </authorList>
    </citation>
    <scope>IDENTIFICATION</scope>
</reference>
<organism evidence="9 10">
    <name type="scientific">Chanos chanos</name>
    <name type="common">Milkfish</name>
    <name type="synonym">Mugil chanos</name>
    <dbReference type="NCBI Taxonomy" id="29144"/>
    <lineage>
        <taxon>Eukaryota</taxon>
        <taxon>Metazoa</taxon>
        <taxon>Chordata</taxon>
        <taxon>Craniata</taxon>
        <taxon>Vertebrata</taxon>
        <taxon>Euteleostomi</taxon>
        <taxon>Actinopterygii</taxon>
        <taxon>Neopterygii</taxon>
        <taxon>Teleostei</taxon>
        <taxon>Ostariophysi</taxon>
        <taxon>Gonorynchiformes</taxon>
        <taxon>Chanidae</taxon>
        <taxon>Chanos</taxon>
    </lineage>
</organism>
<dbReference type="FunFam" id="3.30.160.60:FF:000100">
    <property type="entry name" value="Zinc finger 45-like"/>
    <property type="match status" value="3"/>
</dbReference>
<dbReference type="InterPro" id="IPR013087">
    <property type="entry name" value="Znf_C2H2_type"/>
</dbReference>
<dbReference type="RefSeq" id="XP_030645588.1">
    <property type="nucleotide sequence ID" value="XM_030789728.1"/>
</dbReference>
<dbReference type="OrthoDB" id="654211at2759"/>
<evidence type="ECO:0000313" key="10">
    <source>
        <dbReference type="RefSeq" id="XP_030645588.1"/>
    </source>
</evidence>
<dbReference type="FunFam" id="3.30.160.60:FF:002343">
    <property type="entry name" value="Zinc finger protein 33A"/>
    <property type="match status" value="1"/>
</dbReference>
<dbReference type="PANTHER" id="PTHR24408:SF34">
    <property type="entry name" value="ZINC FINGER PROTEIN 672-RELATED"/>
    <property type="match status" value="1"/>
</dbReference>
<dbReference type="InterPro" id="IPR036236">
    <property type="entry name" value="Znf_C2H2_sf"/>
</dbReference>
<feature type="coiled-coil region" evidence="6">
    <location>
        <begin position="41"/>
        <end position="68"/>
    </location>
</feature>
<dbReference type="GO" id="GO:0000981">
    <property type="term" value="F:DNA-binding transcription factor activity, RNA polymerase II-specific"/>
    <property type="evidence" value="ECO:0007669"/>
    <property type="project" value="TreeGrafter"/>
</dbReference>
<feature type="region of interest" description="Disordered" evidence="7">
    <location>
        <begin position="284"/>
        <end position="316"/>
    </location>
</feature>
<evidence type="ECO:0000256" key="3">
    <source>
        <dbReference type="ARBA" id="ARBA00022771"/>
    </source>
</evidence>
<dbReference type="AlphaFoldDB" id="A0A6J2WMV0"/>